<dbReference type="InterPro" id="IPR042266">
    <property type="entry name" value="PPPDE_sf"/>
</dbReference>
<protein>
    <recommendedName>
        <fullName evidence="2">PPPDE peptidase domain-containing protein</fullName>
    </recommendedName>
</protein>
<evidence type="ECO:0000313" key="1">
    <source>
        <dbReference type="EMBL" id="JAP95184.1"/>
    </source>
</evidence>
<reference evidence="1" key="1">
    <citation type="submission" date="2015-07" db="EMBL/GenBank/DDBJ databases">
        <title>Adaptation to a free-living lifestyle via gene acquisitions in the diplomonad Trepomonas sp. PC1.</title>
        <authorList>
            <person name="Xu F."/>
            <person name="Jerlstrom-Hultqvist J."/>
            <person name="Kolisko M."/>
            <person name="Simpson A.G.B."/>
            <person name="Roger A.J."/>
            <person name="Svard S.G."/>
            <person name="Andersson J.O."/>
        </authorList>
    </citation>
    <scope>NUCLEOTIDE SEQUENCE</scope>
    <source>
        <strain evidence="1">PC1</strain>
    </source>
</reference>
<gene>
    <name evidence="1" type="ORF">TPC1_11908</name>
</gene>
<dbReference type="PANTHER" id="PTHR20921:SF0">
    <property type="entry name" value="TRANSMEMBRANE PROTEIN 222"/>
    <property type="match status" value="1"/>
</dbReference>
<evidence type="ECO:0008006" key="2">
    <source>
        <dbReference type="Google" id="ProtNLM"/>
    </source>
</evidence>
<accession>A0A146KH51</accession>
<dbReference type="Pfam" id="PF05608">
    <property type="entry name" value="RTE1"/>
    <property type="match status" value="2"/>
</dbReference>
<organism evidence="1">
    <name type="scientific">Trepomonas sp. PC1</name>
    <dbReference type="NCBI Taxonomy" id="1076344"/>
    <lineage>
        <taxon>Eukaryota</taxon>
        <taxon>Metamonada</taxon>
        <taxon>Diplomonadida</taxon>
        <taxon>Hexamitidae</taxon>
        <taxon>Hexamitinae</taxon>
        <taxon>Trepomonas</taxon>
    </lineage>
</organism>
<dbReference type="EMBL" id="GDID01001422">
    <property type="protein sequence ID" value="JAP95184.1"/>
    <property type="molecule type" value="Transcribed_RNA"/>
</dbReference>
<dbReference type="AlphaFoldDB" id="A0A146KH51"/>
<dbReference type="PANTHER" id="PTHR20921">
    <property type="entry name" value="TRANSMEMBRANE PROTEIN 222"/>
    <property type="match status" value="1"/>
</dbReference>
<proteinExistence type="predicted"/>
<dbReference type="InterPro" id="IPR008496">
    <property type="entry name" value="TMEM222/RTE1"/>
</dbReference>
<sequence>MPLPPYSMTWTVIPCLSHVVPFVGHMAIVDSTGLQYDFGGTNYVHQSRSETIFGEPCRYYQFNLTEEQKEKWDITINKWVREFEHQPYNFCSNNCHDFVVKILNEIGVDGKTNQSVPYLVAKYRFKMTKMKNFCC</sequence>
<dbReference type="Gene3D" id="3.90.1720.30">
    <property type="entry name" value="PPPDE domains"/>
    <property type="match status" value="1"/>
</dbReference>
<name>A0A146KH51_9EUKA</name>